<dbReference type="Pfam" id="PF00753">
    <property type="entry name" value="Lactamase_B"/>
    <property type="match status" value="1"/>
</dbReference>
<keyword evidence="6" id="KW-1185">Reference proteome</keyword>
<dbReference type="GO" id="GO:0016787">
    <property type="term" value="F:hydrolase activity"/>
    <property type="evidence" value="ECO:0007669"/>
    <property type="project" value="UniProtKB-KW"/>
</dbReference>
<dbReference type="EMBL" id="VYKK01000015">
    <property type="protein sequence ID" value="KAA9003961.1"/>
    <property type="molecule type" value="Genomic_DNA"/>
</dbReference>
<reference evidence="5 6" key="1">
    <citation type="submission" date="2019-09" db="EMBL/GenBank/DDBJ databases">
        <title>Bacillus ochoae sp. nov., Paenibacillus whitsoniae sp. nov., Paenibacillus spiritus sp. nov. Isolated from the Mars Exploration Rover during spacecraft assembly.</title>
        <authorList>
            <person name="Seuylemezian A."/>
            <person name="Vaishampayan P."/>
        </authorList>
    </citation>
    <scope>NUCLEOTIDE SEQUENCE [LARGE SCALE GENOMIC DNA]</scope>
    <source>
        <strain evidence="5 6">MER_111</strain>
    </source>
</reference>
<evidence type="ECO:0000256" key="1">
    <source>
        <dbReference type="ARBA" id="ARBA00034221"/>
    </source>
</evidence>
<evidence type="ECO:0000256" key="2">
    <source>
        <dbReference type="ARBA" id="ARBA00034301"/>
    </source>
</evidence>
<name>A0A5J5G8N6_9BACL</name>
<dbReference type="SUPFAM" id="SSF56281">
    <property type="entry name" value="Metallo-hydrolase/oxidoreductase"/>
    <property type="match status" value="1"/>
</dbReference>
<proteinExistence type="predicted"/>
<dbReference type="RefSeq" id="WP_150458316.1">
    <property type="nucleotide sequence ID" value="NZ_VYKK01000015.1"/>
</dbReference>
<organism evidence="5 6">
    <name type="scientific">Paenibacillus spiritus</name>
    <dbReference type="NCBI Taxonomy" id="2496557"/>
    <lineage>
        <taxon>Bacteria</taxon>
        <taxon>Bacillati</taxon>
        <taxon>Bacillota</taxon>
        <taxon>Bacilli</taxon>
        <taxon>Bacillales</taxon>
        <taxon>Paenibacillaceae</taxon>
        <taxon>Paenibacillus</taxon>
    </lineage>
</organism>
<evidence type="ECO:0000256" key="3">
    <source>
        <dbReference type="ARBA" id="ARBA00048505"/>
    </source>
</evidence>
<dbReference type="CDD" id="cd07721">
    <property type="entry name" value="yflN-like_MBL-fold"/>
    <property type="match status" value="1"/>
</dbReference>
<dbReference type="InterPro" id="IPR001279">
    <property type="entry name" value="Metallo-B-lactamas"/>
</dbReference>
<dbReference type="Proteomes" id="UP000367750">
    <property type="component" value="Unassembled WGS sequence"/>
</dbReference>
<protein>
    <submittedName>
        <fullName evidence="5">MBL fold metallo-hydrolase</fullName>
    </submittedName>
</protein>
<evidence type="ECO:0000313" key="5">
    <source>
        <dbReference type="EMBL" id="KAA9003961.1"/>
    </source>
</evidence>
<dbReference type="Gene3D" id="3.60.15.10">
    <property type="entry name" value="Ribonuclease Z/Hydroxyacylglutathione hydrolase-like"/>
    <property type="match status" value="1"/>
</dbReference>
<keyword evidence="5" id="KW-0378">Hydrolase</keyword>
<dbReference type="PANTHER" id="PTHR42951:SF15">
    <property type="entry name" value="METALLO-BETA-LACTAMASE SUPERFAMILY PROTEIN"/>
    <property type="match status" value="1"/>
</dbReference>
<dbReference type="AlphaFoldDB" id="A0A5J5G8N6"/>
<sequence length="252" mass="26958">MQLAPGLFLLEISVSVMGGAQTIYPVLLQDSDHTVLIDTGYPGVYGSLREAIAAAGADPHRLDTILLTHQDLDHIGSLPDFLEGGSGIRVYAHELEIPHIQGERMLLKHTPEALAAAESALPSSVPEKWRRAFLHTLAHPPRGRVDQVLRGGETLPFAGGLQTVWTPGHSPGHLAFFHSGSRTLIAGDSLTVRGGALCGPDPDANPDMAAAIVSLRQYQALEPEAVICYHGGLFRGDVREAISAIVEQRPNL</sequence>
<evidence type="ECO:0000313" key="6">
    <source>
        <dbReference type="Proteomes" id="UP000367750"/>
    </source>
</evidence>
<comment type="catalytic activity">
    <reaction evidence="3">
        <text>3',5'-cyclic UMP + H2O = UMP + H(+)</text>
        <dbReference type="Rhea" id="RHEA:70575"/>
        <dbReference type="ChEBI" id="CHEBI:15377"/>
        <dbReference type="ChEBI" id="CHEBI:15378"/>
        <dbReference type="ChEBI" id="CHEBI:57865"/>
        <dbReference type="ChEBI" id="CHEBI:184387"/>
    </reaction>
    <physiologicalReaction direction="left-to-right" evidence="3">
        <dbReference type="Rhea" id="RHEA:70576"/>
    </physiologicalReaction>
</comment>
<dbReference type="InterPro" id="IPR036866">
    <property type="entry name" value="RibonucZ/Hydroxyglut_hydro"/>
</dbReference>
<evidence type="ECO:0000259" key="4">
    <source>
        <dbReference type="SMART" id="SM00849"/>
    </source>
</evidence>
<feature type="domain" description="Metallo-beta-lactamase" evidence="4">
    <location>
        <begin position="22"/>
        <end position="230"/>
    </location>
</feature>
<dbReference type="PANTHER" id="PTHR42951">
    <property type="entry name" value="METALLO-BETA-LACTAMASE DOMAIN-CONTAINING"/>
    <property type="match status" value="1"/>
</dbReference>
<dbReference type="OrthoDB" id="9802248at2"/>
<gene>
    <name evidence="5" type="ORF">F4V43_11125</name>
</gene>
<accession>A0A5J5G8N6</accession>
<dbReference type="SMART" id="SM00849">
    <property type="entry name" value="Lactamase_B"/>
    <property type="match status" value="1"/>
</dbReference>
<comment type="caution">
    <text evidence="5">The sequence shown here is derived from an EMBL/GenBank/DDBJ whole genome shotgun (WGS) entry which is preliminary data.</text>
</comment>
<comment type="catalytic activity">
    <reaction evidence="1">
        <text>3',5'-cyclic CMP + H2O = CMP + H(+)</text>
        <dbReference type="Rhea" id="RHEA:72675"/>
        <dbReference type="ChEBI" id="CHEBI:15377"/>
        <dbReference type="ChEBI" id="CHEBI:15378"/>
        <dbReference type="ChEBI" id="CHEBI:58003"/>
        <dbReference type="ChEBI" id="CHEBI:60377"/>
    </reaction>
    <physiologicalReaction direction="left-to-right" evidence="1">
        <dbReference type="Rhea" id="RHEA:72676"/>
    </physiologicalReaction>
</comment>
<dbReference type="InterPro" id="IPR050855">
    <property type="entry name" value="NDM-1-like"/>
</dbReference>
<comment type="function">
    <text evidence="2">Counteracts the endogenous Pycsar antiviral defense system. Phosphodiesterase that enables metal-dependent hydrolysis of host cyclic nucleotide Pycsar defense signals such as cCMP and cUMP.</text>
</comment>